<dbReference type="AlphaFoldDB" id="A0A4C1WX75"/>
<protein>
    <submittedName>
        <fullName evidence="1">Uncharacterized protein</fullName>
    </submittedName>
</protein>
<sequence length="135" mass="15016">MYNKNCPSLEDNIAGAVSFSTTLKTHSSLHDMVITAAHRQSQSQRIRQCVAGLLARNTISDGRGAGLWRWEWVDGQENDTTKRGNKTTHLGIGVILRKVFVDLPRPACLGLLVTIRLSETLPPWLDAEITQSYKT</sequence>
<comment type="caution">
    <text evidence="1">The sequence shown here is derived from an EMBL/GenBank/DDBJ whole genome shotgun (WGS) entry which is preliminary data.</text>
</comment>
<gene>
    <name evidence="1" type="ORF">EVAR_47167_1</name>
</gene>
<organism evidence="1 2">
    <name type="scientific">Eumeta variegata</name>
    <name type="common">Bagworm moth</name>
    <name type="synonym">Eumeta japonica</name>
    <dbReference type="NCBI Taxonomy" id="151549"/>
    <lineage>
        <taxon>Eukaryota</taxon>
        <taxon>Metazoa</taxon>
        <taxon>Ecdysozoa</taxon>
        <taxon>Arthropoda</taxon>
        <taxon>Hexapoda</taxon>
        <taxon>Insecta</taxon>
        <taxon>Pterygota</taxon>
        <taxon>Neoptera</taxon>
        <taxon>Endopterygota</taxon>
        <taxon>Lepidoptera</taxon>
        <taxon>Glossata</taxon>
        <taxon>Ditrysia</taxon>
        <taxon>Tineoidea</taxon>
        <taxon>Psychidae</taxon>
        <taxon>Oiketicinae</taxon>
        <taxon>Eumeta</taxon>
    </lineage>
</organism>
<name>A0A4C1WX75_EUMVA</name>
<dbReference type="EMBL" id="BGZK01000652">
    <property type="protein sequence ID" value="GBP54665.1"/>
    <property type="molecule type" value="Genomic_DNA"/>
</dbReference>
<dbReference type="Proteomes" id="UP000299102">
    <property type="component" value="Unassembled WGS sequence"/>
</dbReference>
<evidence type="ECO:0000313" key="2">
    <source>
        <dbReference type="Proteomes" id="UP000299102"/>
    </source>
</evidence>
<evidence type="ECO:0000313" key="1">
    <source>
        <dbReference type="EMBL" id="GBP54665.1"/>
    </source>
</evidence>
<reference evidence="1 2" key="1">
    <citation type="journal article" date="2019" name="Commun. Biol.">
        <title>The bagworm genome reveals a unique fibroin gene that provides high tensile strength.</title>
        <authorList>
            <person name="Kono N."/>
            <person name="Nakamura H."/>
            <person name="Ohtoshi R."/>
            <person name="Tomita M."/>
            <person name="Numata K."/>
            <person name="Arakawa K."/>
        </authorList>
    </citation>
    <scope>NUCLEOTIDE SEQUENCE [LARGE SCALE GENOMIC DNA]</scope>
</reference>
<accession>A0A4C1WX75</accession>
<keyword evidence="2" id="KW-1185">Reference proteome</keyword>
<proteinExistence type="predicted"/>